<keyword evidence="6 10" id="KW-0812">Transmembrane</keyword>
<dbReference type="AlphaFoldDB" id="A0A3B6VQ27"/>
<evidence type="ECO:0000256" key="8">
    <source>
        <dbReference type="ARBA" id="ARBA00022989"/>
    </source>
</evidence>
<evidence type="ECO:0000256" key="9">
    <source>
        <dbReference type="ARBA" id="ARBA00023136"/>
    </source>
</evidence>
<evidence type="ECO:0000313" key="11">
    <source>
        <dbReference type="EMBL" id="AGA67034.1"/>
    </source>
</evidence>
<comment type="pathway">
    <text evidence="2">Glycolipid biosynthesis; glycosylphosphatidylinositol-anchor biosynthesis.</text>
</comment>
<keyword evidence="7" id="KW-0256">Endoplasmic reticulum</keyword>
<feature type="transmembrane region" description="Helical" evidence="10">
    <location>
        <begin position="102"/>
        <end position="124"/>
    </location>
</feature>
<keyword evidence="3" id="KW-0337">GPI-anchor biosynthesis</keyword>
<dbReference type="RefSeq" id="WP_013244113.1">
    <property type="nucleotide sequence ID" value="NC_019908.1"/>
</dbReference>
<proteinExistence type="predicted"/>
<reference evidence="11 12" key="1">
    <citation type="journal article" date="2013" name="Genome Announc.">
        <title>Complete Genome Sequence of the Porcine Strain Brachyspira pilosicoli P43/6/78(T.).</title>
        <authorList>
            <person name="Lin C."/>
            <person name="den Bakker H.C."/>
            <person name="Suzuki H."/>
            <person name="Lefebure T."/>
            <person name="Ponnala L."/>
            <person name="Sun Q."/>
            <person name="Stanhope M.J."/>
            <person name="Wiedmann M."/>
            <person name="Duhamel G.E."/>
        </authorList>
    </citation>
    <scope>NUCLEOTIDE SEQUENCE [LARGE SCALE GENOMIC DNA]</scope>
    <source>
        <strain evidence="11 12">P43/6/78</strain>
    </source>
</reference>
<dbReference type="GeneID" id="56439736"/>
<evidence type="ECO:0000256" key="3">
    <source>
        <dbReference type="ARBA" id="ARBA00022502"/>
    </source>
</evidence>
<gene>
    <name evidence="11" type="ORF">BPP43_09255</name>
</gene>
<dbReference type="GO" id="GO:0031501">
    <property type="term" value="C:mannosyltransferase complex"/>
    <property type="evidence" value="ECO:0007669"/>
    <property type="project" value="TreeGrafter"/>
</dbReference>
<keyword evidence="12" id="KW-1185">Reference proteome</keyword>
<keyword evidence="8 10" id="KW-1133">Transmembrane helix</keyword>
<feature type="transmembrane region" description="Helical" evidence="10">
    <location>
        <begin position="357"/>
        <end position="377"/>
    </location>
</feature>
<comment type="subcellular location">
    <subcellularLocation>
        <location evidence="1">Endoplasmic reticulum membrane</location>
        <topology evidence="1">Multi-pass membrane protein</topology>
    </subcellularLocation>
</comment>
<evidence type="ECO:0000256" key="6">
    <source>
        <dbReference type="ARBA" id="ARBA00022692"/>
    </source>
</evidence>
<dbReference type="Proteomes" id="UP000010793">
    <property type="component" value="Chromosome"/>
</dbReference>
<evidence type="ECO:0000256" key="4">
    <source>
        <dbReference type="ARBA" id="ARBA00022676"/>
    </source>
</evidence>
<keyword evidence="5" id="KW-0808">Transferase</keyword>
<evidence type="ECO:0000313" key="12">
    <source>
        <dbReference type="Proteomes" id="UP000010793"/>
    </source>
</evidence>
<evidence type="ECO:0000256" key="2">
    <source>
        <dbReference type="ARBA" id="ARBA00004687"/>
    </source>
</evidence>
<name>A0A3B6VQ27_BRAPL</name>
<keyword evidence="9 10" id="KW-0472">Membrane</keyword>
<dbReference type="PANTHER" id="PTHR12468">
    <property type="entry name" value="GPI MANNOSYLTRANSFERASE 2"/>
    <property type="match status" value="1"/>
</dbReference>
<feature type="transmembrane region" description="Helical" evidence="10">
    <location>
        <begin position="174"/>
        <end position="199"/>
    </location>
</feature>
<dbReference type="GO" id="GO:0016020">
    <property type="term" value="C:membrane"/>
    <property type="evidence" value="ECO:0007669"/>
    <property type="project" value="GOC"/>
</dbReference>
<feature type="transmembrane region" description="Helical" evidence="10">
    <location>
        <begin position="18"/>
        <end position="40"/>
    </location>
</feature>
<accession>A0A3B6VQ27</accession>
<organism evidence="11 12">
    <name type="scientific">Brachyspira pilosicoli P43/6/78</name>
    <dbReference type="NCBI Taxonomy" id="1042417"/>
    <lineage>
        <taxon>Bacteria</taxon>
        <taxon>Pseudomonadati</taxon>
        <taxon>Spirochaetota</taxon>
        <taxon>Spirochaetia</taxon>
        <taxon>Brachyspirales</taxon>
        <taxon>Brachyspiraceae</taxon>
        <taxon>Brachyspira</taxon>
    </lineage>
</organism>
<feature type="transmembrane region" description="Helical" evidence="10">
    <location>
        <begin position="291"/>
        <end position="316"/>
    </location>
</feature>
<sequence length="382" mass="44148">MNNISSFFKTYKKELTTIFLFFIATRIIFALMLNIGYYYLPKGYDVYDNVHKPLDIIFQFNDISNFLYIAQNGYNGSLYAFAPLYPVMIKLLSPIFFGSYEWAAFTISNISFIIVILLLFYYLIEYIGKTASMYATIALIIYPASHYNSVPYSEALYFLMILISIISYKNKDYMIAAIFCGLSILTRINGIALLAAYGLDMLVNYIKQKNYNIKSTSQLIKNGISFLVVVMALYGLWLVYMYAKTDNALYFLEAQKTWSRETPSPLIIPFIIKLFIRIFQYPALRTTLEFLCPITMLIFSILSVKKMPIYFSFYSIFTVLMPLTTNSTWSLTRLPMVALAAYAFIGIKSEKSKVFRIIWFLISLTLFVIFTSTMGQLRATFI</sequence>
<dbReference type="PANTHER" id="PTHR12468:SF2">
    <property type="entry name" value="GPI MANNOSYLTRANSFERASE 2"/>
    <property type="match status" value="1"/>
</dbReference>
<dbReference type="KEGG" id="bpip:BPP43_09255"/>
<keyword evidence="4" id="KW-0328">Glycosyltransferase</keyword>
<dbReference type="GO" id="GO:0004376">
    <property type="term" value="F:GPI mannosyltransferase activity"/>
    <property type="evidence" value="ECO:0007669"/>
    <property type="project" value="InterPro"/>
</dbReference>
<evidence type="ECO:0000256" key="1">
    <source>
        <dbReference type="ARBA" id="ARBA00004477"/>
    </source>
</evidence>
<feature type="transmembrane region" description="Helical" evidence="10">
    <location>
        <begin position="150"/>
        <end position="168"/>
    </location>
</feature>
<protein>
    <submittedName>
        <fullName evidence="11">Uncharacterized protein</fullName>
    </submittedName>
</protein>
<dbReference type="GO" id="GO:0006506">
    <property type="term" value="P:GPI anchor biosynthetic process"/>
    <property type="evidence" value="ECO:0007669"/>
    <property type="project" value="UniProtKB-KW"/>
</dbReference>
<evidence type="ECO:0000256" key="10">
    <source>
        <dbReference type="SAM" id="Phobius"/>
    </source>
</evidence>
<evidence type="ECO:0000256" key="5">
    <source>
        <dbReference type="ARBA" id="ARBA00022679"/>
    </source>
</evidence>
<evidence type="ECO:0000256" key="7">
    <source>
        <dbReference type="ARBA" id="ARBA00022824"/>
    </source>
</evidence>
<dbReference type="GO" id="GO:0000009">
    <property type="term" value="F:alpha-1,6-mannosyltransferase activity"/>
    <property type="evidence" value="ECO:0007669"/>
    <property type="project" value="InterPro"/>
</dbReference>
<feature type="transmembrane region" description="Helical" evidence="10">
    <location>
        <begin position="219"/>
        <end position="242"/>
    </location>
</feature>
<dbReference type="InterPro" id="IPR007315">
    <property type="entry name" value="PIG-V/Gpi18"/>
</dbReference>
<dbReference type="EMBL" id="CP002873">
    <property type="protein sequence ID" value="AGA67034.1"/>
    <property type="molecule type" value="Genomic_DNA"/>
</dbReference>